<feature type="transmembrane region" description="Helical" evidence="1">
    <location>
        <begin position="43"/>
        <end position="60"/>
    </location>
</feature>
<evidence type="ECO:0000313" key="2">
    <source>
        <dbReference type="EMBL" id="RPA57173.1"/>
    </source>
</evidence>
<keyword evidence="1" id="KW-0472">Membrane</keyword>
<sequence>MAIDANKSKAVGQVVRQHPVMSLVAVSPAVAIFVLLWVCGIEWLAIVFALAAIGGGYYLLTRQK</sequence>
<comment type="caution">
    <text evidence="2">The sequence shown here is derived from an EMBL/GenBank/DDBJ whole genome shotgun (WGS) entry which is preliminary data.</text>
</comment>
<evidence type="ECO:0000313" key="3">
    <source>
        <dbReference type="Proteomes" id="UP000267536"/>
    </source>
</evidence>
<protein>
    <submittedName>
        <fullName evidence="2">Uncharacterized protein</fullName>
    </submittedName>
</protein>
<dbReference type="RefSeq" id="WP_123932513.1">
    <property type="nucleotide sequence ID" value="NZ_JBPSDP010000019.1"/>
</dbReference>
<name>A0A3N4G2K8_9ACTN</name>
<dbReference type="Proteomes" id="UP000267536">
    <property type="component" value="Unassembled WGS sequence"/>
</dbReference>
<keyword evidence="1" id="KW-0812">Transmembrane</keyword>
<accession>A0A3N4G2K8</accession>
<dbReference type="OrthoDB" id="4379419at2"/>
<organism evidence="2 3">
    <name type="scientific">Gordonia oryzae</name>
    <dbReference type="NCBI Taxonomy" id="2487349"/>
    <lineage>
        <taxon>Bacteria</taxon>
        <taxon>Bacillati</taxon>
        <taxon>Actinomycetota</taxon>
        <taxon>Actinomycetes</taxon>
        <taxon>Mycobacteriales</taxon>
        <taxon>Gordoniaceae</taxon>
        <taxon>Gordonia</taxon>
    </lineage>
</organism>
<evidence type="ECO:0000256" key="1">
    <source>
        <dbReference type="SAM" id="Phobius"/>
    </source>
</evidence>
<dbReference type="EMBL" id="RKMH01000018">
    <property type="protein sequence ID" value="RPA57173.1"/>
    <property type="molecule type" value="Genomic_DNA"/>
</dbReference>
<dbReference type="AlphaFoldDB" id="A0A3N4G2K8"/>
<keyword evidence="3" id="KW-1185">Reference proteome</keyword>
<proteinExistence type="predicted"/>
<gene>
    <name evidence="2" type="ORF">EF294_19225</name>
</gene>
<feature type="transmembrane region" description="Helical" evidence="1">
    <location>
        <begin position="20"/>
        <end position="37"/>
    </location>
</feature>
<reference evidence="2 3" key="1">
    <citation type="submission" date="2018-11" db="EMBL/GenBank/DDBJ databases">
        <title>Draft genome sequence of Gordonia sp. RS15-1S isolated from rice stems.</title>
        <authorList>
            <person name="Muangham S."/>
        </authorList>
    </citation>
    <scope>NUCLEOTIDE SEQUENCE [LARGE SCALE GENOMIC DNA]</scope>
    <source>
        <strain evidence="2 3">RS15-1S</strain>
    </source>
</reference>
<keyword evidence="1" id="KW-1133">Transmembrane helix</keyword>